<evidence type="ECO:0000256" key="1">
    <source>
        <dbReference type="SAM" id="SignalP"/>
    </source>
</evidence>
<feature type="signal peptide" evidence="1">
    <location>
        <begin position="1"/>
        <end position="29"/>
    </location>
</feature>
<name>A0A224Y5W9_9ACAR</name>
<dbReference type="AlphaFoldDB" id="A0A224Y5W9"/>
<accession>A0A224Y5W9</accession>
<sequence length="82" mass="8966">MAKISTSRIIIAVAAVVFILSALQEGTLAQDLESVRLNIPGSPGFPKFKRPALPPLPGFRGRPGTNLRRWQNSQNLNILTSR</sequence>
<evidence type="ECO:0000313" key="2">
    <source>
        <dbReference type="EMBL" id="MAA12958.1"/>
    </source>
</evidence>
<keyword evidence="1" id="KW-0732">Signal</keyword>
<reference evidence="2" key="1">
    <citation type="journal article" date="2017" name="Parasit. Vectors">
        <title>Sialotranscriptomics of Rhipicephalus zambeziensis reveals intricate expression profiles of secretory proteins and suggests tight temporal transcriptional regulation during blood-feeding.</title>
        <authorList>
            <person name="de Castro M.H."/>
            <person name="de Klerk D."/>
            <person name="Pienaar R."/>
            <person name="Rees D.J.G."/>
            <person name="Mans B.J."/>
        </authorList>
    </citation>
    <scope>NUCLEOTIDE SEQUENCE</scope>
    <source>
        <tissue evidence="2">Salivary glands</tissue>
    </source>
</reference>
<dbReference type="EMBL" id="GFPF01001812">
    <property type="protein sequence ID" value="MAA12958.1"/>
    <property type="molecule type" value="Transcribed_RNA"/>
</dbReference>
<protein>
    <submittedName>
        <fullName evidence="2">Uncharacterized protein</fullName>
    </submittedName>
</protein>
<organism evidence="2">
    <name type="scientific">Rhipicephalus zambeziensis</name>
    <dbReference type="NCBI Taxonomy" id="60191"/>
    <lineage>
        <taxon>Eukaryota</taxon>
        <taxon>Metazoa</taxon>
        <taxon>Ecdysozoa</taxon>
        <taxon>Arthropoda</taxon>
        <taxon>Chelicerata</taxon>
        <taxon>Arachnida</taxon>
        <taxon>Acari</taxon>
        <taxon>Parasitiformes</taxon>
        <taxon>Ixodida</taxon>
        <taxon>Ixodoidea</taxon>
        <taxon>Ixodidae</taxon>
        <taxon>Rhipicephalinae</taxon>
        <taxon>Rhipicephalus</taxon>
        <taxon>Rhipicephalus</taxon>
    </lineage>
</organism>
<feature type="chain" id="PRO_5013008140" evidence="1">
    <location>
        <begin position="30"/>
        <end position="82"/>
    </location>
</feature>
<proteinExistence type="predicted"/>